<organism evidence="2">
    <name type="scientific">Cupriavidus metallidurans (strain ATCC 43123 / DSM 2839 / NBRC 102507 / CH34)</name>
    <name type="common">Ralstonia metallidurans</name>
    <dbReference type="NCBI Taxonomy" id="266264"/>
    <lineage>
        <taxon>Bacteria</taxon>
        <taxon>Pseudomonadati</taxon>
        <taxon>Pseudomonadota</taxon>
        <taxon>Betaproteobacteria</taxon>
        <taxon>Burkholderiales</taxon>
        <taxon>Burkholderiaceae</taxon>
        <taxon>Cupriavidus</taxon>
    </lineage>
</organism>
<dbReference type="GO" id="GO:0006310">
    <property type="term" value="P:DNA recombination"/>
    <property type="evidence" value="ECO:0007669"/>
    <property type="project" value="InterPro"/>
</dbReference>
<feature type="domain" description="ATP-dependent DNA ligase family profile" evidence="1">
    <location>
        <begin position="63"/>
        <end position="146"/>
    </location>
</feature>
<dbReference type="GO" id="GO:0003910">
    <property type="term" value="F:DNA ligase (ATP) activity"/>
    <property type="evidence" value="ECO:0007669"/>
    <property type="project" value="InterPro"/>
</dbReference>
<reference evidence="2" key="1">
    <citation type="journal article" date="1995" name="J. Ind. Microbiol.">
        <title>The czc operon of Alcaligenes eutrophus CH34: from resistance mechanism to the removal of heavy metals.</title>
        <authorList>
            <person name="Diels L."/>
            <person name="Dong Q."/>
            <person name="van der Lelie D."/>
            <person name="Baeyens W."/>
            <person name="Mergeay M."/>
        </authorList>
    </citation>
    <scope>NUCLEOTIDE SEQUENCE</scope>
    <source>
        <strain evidence="2">CH34</strain>
    </source>
</reference>
<dbReference type="InterPro" id="IPR012310">
    <property type="entry name" value="DNA_ligase_ATP-dep_cent"/>
</dbReference>
<protein>
    <recommendedName>
        <fullName evidence="1">ATP-dependent DNA ligase family profile domain-containing protein</fullName>
    </recommendedName>
</protein>
<dbReference type="GO" id="GO:0006281">
    <property type="term" value="P:DNA repair"/>
    <property type="evidence" value="ECO:0007669"/>
    <property type="project" value="InterPro"/>
</dbReference>
<evidence type="ECO:0000313" key="2">
    <source>
        <dbReference type="EMBL" id="CAI11351.1"/>
    </source>
</evidence>
<reference evidence="2" key="3">
    <citation type="submission" date="2004-11" db="EMBL/GenBank/DDBJ databases">
        <title>Sequence and features of the Ralstonia metallidurans CH34 heavy metals plasmids pMOL28 and pMOL30.</title>
        <authorList>
            <person name="Monchy S."/>
            <person name="Van der Lelie D."/>
            <person name="Vallaeys T."/>
            <person name="Taghavi S."/>
            <person name="Benotmane M."/>
            <person name="McCorkle S."/>
            <person name="Dunn J."/>
            <person name="Lapidus A."/>
            <person name="Mergeay M."/>
        </authorList>
    </citation>
    <scope>NUCLEOTIDE SEQUENCE</scope>
    <source>
        <strain evidence="2">CH34</strain>
        <plasmid evidence="2">pMOL30</plasmid>
    </source>
</reference>
<dbReference type="GeneID" id="60825049"/>
<evidence type="ECO:0000259" key="1">
    <source>
        <dbReference type="PROSITE" id="PS50160"/>
    </source>
</evidence>
<keyword evidence="2" id="KW-0614">Plasmid</keyword>
<dbReference type="Gene3D" id="3.30.1490.70">
    <property type="match status" value="1"/>
</dbReference>
<name>A0AAI8UZT5_CUPMC</name>
<dbReference type="GO" id="GO:0005524">
    <property type="term" value="F:ATP binding"/>
    <property type="evidence" value="ECO:0007669"/>
    <property type="project" value="InterPro"/>
</dbReference>
<dbReference type="SUPFAM" id="SSF56091">
    <property type="entry name" value="DNA ligase/mRNA capping enzyme, catalytic domain"/>
    <property type="match status" value="1"/>
</dbReference>
<dbReference type="PROSITE" id="PS50160">
    <property type="entry name" value="DNA_LIGASE_A3"/>
    <property type="match status" value="1"/>
</dbReference>
<sequence length="158" mass="17067">MRTRGGADATTWFPEIPATLTGLPAGHHIIDGEMCVLVNGRSDFVQLHERAMRRRWYPGAPPVVLCAFDLLVHAGTDIRGKPIEERQARLAALVSGLPGVLYVSAIDDGAAMWAAVIALQLEGMVAKRVGSAYVAGPSRDWLKIKRPGATLPGFKRDI</sequence>
<proteinExistence type="predicted"/>
<dbReference type="RefSeq" id="WP_011229417.1">
    <property type="nucleotide sequence ID" value="NC_006466.1"/>
</dbReference>
<accession>A0AAI8UZT5</accession>
<dbReference type="Pfam" id="PF01068">
    <property type="entry name" value="DNA_ligase_A_M"/>
    <property type="match status" value="1"/>
</dbReference>
<dbReference type="Gene3D" id="3.30.470.30">
    <property type="entry name" value="DNA ligase/mRNA capping enzyme"/>
    <property type="match status" value="1"/>
</dbReference>
<dbReference type="AlphaFoldDB" id="A0AAI8UZT5"/>
<dbReference type="EMBL" id="X71400">
    <property type="protein sequence ID" value="CAI11351.1"/>
    <property type="molecule type" value="Genomic_DNA"/>
</dbReference>
<gene>
    <name evidence="2" type="primary">RMe0209</name>
</gene>
<reference evidence="2" key="2">
    <citation type="journal article" date="2001" name="J. Bacteriol.">
        <title>Cloning and functional analysis of the pbr lead resistance determinant of Ralstonia metallidurans CH34.</title>
        <authorList>
            <person name="Borremans B."/>
            <person name="Hobman J."/>
            <person name="Provoost A."/>
            <person name="Brown N.L."/>
            <person name="van der Lelie D."/>
        </authorList>
    </citation>
    <scope>NUCLEOTIDE SEQUENCE</scope>
    <source>
        <strain evidence="2">CH34</strain>
    </source>
</reference>
<geneLocation type="plasmid" evidence="2">
    <name>pMOL30</name>
</geneLocation>